<evidence type="ECO:0000259" key="2">
    <source>
        <dbReference type="Pfam" id="PF07859"/>
    </source>
</evidence>
<keyword evidence="1 3" id="KW-0378">Hydrolase</keyword>
<proteinExistence type="predicted"/>
<dbReference type="GO" id="GO:0016787">
    <property type="term" value="F:hydrolase activity"/>
    <property type="evidence" value="ECO:0007669"/>
    <property type="project" value="UniProtKB-KW"/>
</dbReference>
<dbReference type="Pfam" id="PF07859">
    <property type="entry name" value="Abhydrolase_3"/>
    <property type="match status" value="1"/>
</dbReference>
<evidence type="ECO:0000313" key="4">
    <source>
        <dbReference type="Proteomes" id="UP000033448"/>
    </source>
</evidence>
<evidence type="ECO:0000256" key="1">
    <source>
        <dbReference type="ARBA" id="ARBA00022801"/>
    </source>
</evidence>
<accession>A0A0F0L9R1</accession>
<dbReference type="PANTHER" id="PTHR48081">
    <property type="entry name" value="AB HYDROLASE SUPERFAMILY PROTEIN C4A8.06C"/>
    <property type="match status" value="1"/>
</dbReference>
<dbReference type="InterPro" id="IPR013094">
    <property type="entry name" value="AB_hydrolase_3"/>
</dbReference>
<dbReference type="Gene3D" id="3.40.50.1820">
    <property type="entry name" value="alpha/beta hydrolase"/>
    <property type="match status" value="1"/>
</dbReference>
<evidence type="ECO:0000313" key="3">
    <source>
        <dbReference type="EMBL" id="KJL29937.1"/>
    </source>
</evidence>
<name>A0A0F0L9R1_9MICO</name>
<reference evidence="3 4" key="1">
    <citation type="submission" date="2015-02" db="EMBL/GenBank/DDBJ databases">
        <title>Draft genome sequences of ten Microbacterium spp. with emphasis on heavy metal contaminated environments.</title>
        <authorList>
            <person name="Corretto E."/>
        </authorList>
    </citation>
    <scope>NUCLEOTIDE SEQUENCE [LARGE SCALE GENOMIC DNA]</scope>
    <source>
        <strain evidence="3 4">DSM 23848</strain>
    </source>
</reference>
<dbReference type="Proteomes" id="UP000033448">
    <property type="component" value="Unassembled WGS sequence"/>
</dbReference>
<comment type="caution">
    <text evidence="3">The sequence shown here is derived from an EMBL/GenBank/DDBJ whole genome shotgun (WGS) entry which is preliminary data.</text>
</comment>
<sequence>MPESNVVAHRLAASGRRVRTLQYRLAPDFSGETPLVLGAAPGRYPAAQDDVLAAFTDLAAAGPAFLGGASAGACIAAGSAIRMRDEGGLIPTGLAFVYGVFHSRLPAHSDAEGQYLTTVTDATARRWMTRMMLNYVGVEALLANPQAIPGEGNPSGLSPVLVLDAEHDVLRASGKRFAQQLRTALVPTDERVVAGSEHGFLNDPSSPYFGQGMTILQGWLDQTDHGNAPLSVPD</sequence>
<feature type="domain" description="Alpha/beta hydrolase fold-3" evidence="2">
    <location>
        <begin position="42"/>
        <end position="201"/>
    </location>
</feature>
<dbReference type="SUPFAM" id="SSF53474">
    <property type="entry name" value="alpha/beta-Hydrolases"/>
    <property type="match status" value="1"/>
</dbReference>
<dbReference type="InterPro" id="IPR029058">
    <property type="entry name" value="AB_hydrolase_fold"/>
</dbReference>
<gene>
    <name evidence="3" type="ORF">RL72_00295</name>
</gene>
<keyword evidence="4" id="KW-1185">Reference proteome</keyword>
<dbReference type="EMBL" id="JYIT01000046">
    <property type="protein sequence ID" value="KJL29937.1"/>
    <property type="molecule type" value="Genomic_DNA"/>
</dbReference>
<dbReference type="AlphaFoldDB" id="A0A0F0L9R1"/>
<dbReference type="PANTHER" id="PTHR48081:SF8">
    <property type="entry name" value="ALPHA_BETA HYDROLASE FOLD-3 DOMAIN-CONTAINING PROTEIN-RELATED"/>
    <property type="match status" value="1"/>
</dbReference>
<organism evidence="3 4">
    <name type="scientific">Microbacterium azadirachtae</name>
    <dbReference type="NCBI Taxonomy" id="582680"/>
    <lineage>
        <taxon>Bacteria</taxon>
        <taxon>Bacillati</taxon>
        <taxon>Actinomycetota</taxon>
        <taxon>Actinomycetes</taxon>
        <taxon>Micrococcales</taxon>
        <taxon>Microbacteriaceae</taxon>
        <taxon>Microbacterium</taxon>
    </lineage>
</organism>
<protein>
    <submittedName>
        <fullName evidence="3">Alpha/beta hydrolase fold protein</fullName>
    </submittedName>
</protein>
<dbReference type="PATRIC" id="fig|582680.7.peg.308"/>
<dbReference type="InterPro" id="IPR050300">
    <property type="entry name" value="GDXG_lipolytic_enzyme"/>
</dbReference>